<sequence>MPSKRRSLETEEGSHSPHQRQKRQVSHVSRACDACRRRKMRCDGGHPLCTPCVDRGTACEYNDEDRRKTNMEHLQEMSARMDRFERLIESLVHAIPGQPQAPAQPPAPVLPPPSPPPPPPVQVQHASSTLDPRVDLSPINGADTLHTISPQATQSATRTTHEVRHSAHTPSASPVDRMTSNLRDLGEGNVSERFQFGPTSFWTHKNSRPHSNIVPFAYDRRPGDRVEWSRNLPPSLHISRSAHDQALEYFGAYYAPWCFNVDMPAFLNDLTLSLFIPIASGMRSHDTELIEGIQPLCESTSGYLYSAMAIGGVHALGLNVNGHITDKERNLRDSAYWTVFIQDALRAIAAGRQPLLLQSDIPYPAINHDVDNTPWLAPPMLSSSIFAYSPRGNGTRTEEAAVHLSQQLESWYHQFPLSPPEASPLPHVLLLHMTYNLLMIFVHRPFYRSSEHDSDQKCDRAAKSILNLLQLFDNTHGIRFAHHNITTIFLLRYVGTGSDEAAQNIDLQCYNQCVDFMAAAGLSWVEAGVARDVLLSLQTEYDSGIGNSQQAVQPPFSPGPFVNDFPDWLTSVDMWSSMFPDSTGQWNTVTDV</sequence>
<reference evidence="10" key="1">
    <citation type="submission" date="2017-08" db="EMBL/GenBank/DDBJ databases">
        <authorList>
            <person name="Cuomo C."/>
            <person name="Billmyre B."/>
            <person name="Heitman J."/>
        </authorList>
    </citation>
    <scope>NUCLEOTIDE SEQUENCE</scope>
    <source>
        <strain evidence="10">CBS 12478</strain>
    </source>
</reference>
<protein>
    <recommendedName>
        <fullName evidence="9">Zn(2)-C6 fungal-type domain-containing protein</fullName>
    </recommendedName>
</protein>
<keyword evidence="11" id="KW-1185">Reference proteome</keyword>
<dbReference type="SUPFAM" id="SSF57701">
    <property type="entry name" value="Zn2/Cys6 DNA-binding domain"/>
    <property type="match status" value="1"/>
</dbReference>
<evidence type="ECO:0000256" key="8">
    <source>
        <dbReference type="SAM" id="MobiDB-lite"/>
    </source>
</evidence>
<dbReference type="GO" id="GO:0008270">
    <property type="term" value="F:zinc ion binding"/>
    <property type="evidence" value="ECO:0007669"/>
    <property type="project" value="InterPro"/>
</dbReference>
<evidence type="ECO:0000256" key="6">
    <source>
        <dbReference type="ARBA" id="ARBA00023163"/>
    </source>
</evidence>
<dbReference type="GO" id="GO:0003677">
    <property type="term" value="F:DNA binding"/>
    <property type="evidence" value="ECO:0007669"/>
    <property type="project" value="UniProtKB-KW"/>
</dbReference>
<dbReference type="SMART" id="SM00906">
    <property type="entry name" value="Fungal_trans"/>
    <property type="match status" value="1"/>
</dbReference>
<feature type="compositionally biased region" description="Pro residues" evidence="8">
    <location>
        <begin position="102"/>
        <end position="121"/>
    </location>
</feature>
<keyword evidence="2" id="KW-0479">Metal-binding</keyword>
<dbReference type="PANTHER" id="PTHR31313:SF81">
    <property type="entry name" value="TY1 ENHANCER ACTIVATOR"/>
    <property type="match status" value="1"/>
</dbReference>
<evidence type="ECO:0000256" key="1">
    <source>
        <dbReference type="ARBA" id="ARBA00004123"/>
    </source>
</evidence>
<dbReference type="Pfam" id="PF04082">
    <property type="entry name" value="Fungal_trans"/>
    <property type="match status" value="1"/>
</dbReference>
<evidence type="ECO:0000313" key="10">
    <source>
        <dbReference type="EMBL" id="WWD16938.1"/>
    </source>
</evidence>
<keyword evidence="5" id="KW-0238">DNA-binding</keyword>
<dbReference type="CDD" id="cd12148">
    <property type="entry name" value="fungal_TF_MHR"/>
    <property type="match status" value="1"/>
</dbReference>
<dbReference type="PROSITE" id="PS50048">
    <property type="entry name" value="ZN2_CY6_FUNGAL_2"/>
    <property type="match status" value="1"/>
</dbReference>
<keyword evidence="6" id="KW-0804">Transcription</keyword>
<feature type="compositionally biased region" description="Polar residues" evidence="8">
    <location>
        <begin position="168"/>
        <end position="181"/>
    </location>
</feature>
<keyword evidence="7" id="KW-0539">Nucleus</keyword>
<feature type="region of interest" description="Disordered" evidence="8">
    <location>
        <begin position="1"/>
        <end position="28"/>
    </location>
</feature>
<name>A0AAJ8LE53_9TREE</name>
<proteinExistence type="predicted"/>
<dbReference type="GO" id="GO:0000981">
    <property type="term" value="F:DNA-binding transcription factor activity, RNA polymerase II-specific"/>
    <property type="evidence" value="ECO:0007669"/>
    <property type="project" value="InterPro"/>
</dbReference>
<evidence type="ECO:0000256" key="5">
    <source>
        <dbReference type="ARBA" id="ARBA00023125"/>
    </source>
</evidence>
<evidence type="ECO:0000259" key="9">
    <source>
        <dbReference type="PROSITE" id="PS50048"/>
    </source>
</evidence>
<keyword evidence="4" id="KW-0805">Transcription regulation</keyword>
<dbReference type="GeneID" id="43590364"/>
<comment type="subcellular location">
    <subcellularLocation>
        <location evidence="1">Nucleus</location>
    </subcellularLocation>
</comment>
<feature type="region of interest" description="Disordered" evidence="8">
    <location>
        <begin position="97"/>
        <end position="181"/>
    </location>
</feature>
<dbReference type="CDD" id="cd00067">
    <property type="entry name" value="GAL4"/>
    <property type="match status" value="1"/>
</dbReference>
<evidence type="ECO:0000256" key="2">
    <source>
        <dbReference type="ARBA" id="ARBA00022723"/>
    </source>
</evidence>
<dbReference type="InterPro" id="IPR001138">
    <property type="entry name" value="Zn2Cys6_DnaBD"/>
</dbReference>
<dbReference type="AlphaFoldDB" id="A0AAJ8LE53"/>
<evidence type="ECO:0000256" key="3">
    <source>
        <dbReference type="ARBA" id="ARBA00022833"/>
    </source>
</evidence>
<dbReference type="KEGG" id="ksn:43590364"/>
<evidence type="ECO:0000256" key="4">
    <source>
        <dbReference type="ARBA" id="ARBA00023015"/>
    </source>
</evidence>
<dbReference type="Gene3D" id="4.10.240.10">
    <property type="entry name" value="Zn(2)-C6 fungal-type DNA-binding domain"/>
    <property type="match status" value="1"/>
</dbReference>
<dbReference type="InterPro" id="IPR036864">
    <property type="entry name" value="Zn2-C6_fun-type_DNA-bd_sf"/>
</dbReference>
<dbReference type="RefSeq" id="XP_065823032.1">
    <property type="nucleotide sequence ID" value="XM_065966960.1"/>
</dbReference>
<dbReference type="Proteomes" id="UP000322225">
    <property type="component" value="Chromosome 3"/>
</dbReference>
<dbReference type="Pfam" id="PF00172">
    <property type="entry name" value="Zn_clus"/>
    <property type="match status" value="1"/>
</dbReference>
<dbReference type="GO" id="GO:0005634">
    <property type="term" value="C:nucleus"/>
    <property type="evidence" value="ECO:0007669"/>
    <property type="project" value="UniProtKB-SubCell"/>
</dbReference>
<keyword evidence="3" id="KW-0862">Zinc</keyword>
<dbReference type="SMART" id="SM00066">
    <property type="entry name" value="GAL4"/>
    <property type="match status" value="1"/>
</dbReference>
<organism evidence="10 11">
    <name type="scientific">Kwoniella shandongensis</name>
    <dbReference type="NCBI Taxonomy" id="1734106"/>
    <lineage>
        <taxon>Eukaryota</taxon>
        <taxon>Fungi</taxon>
        <taxon>Dikarya</taxon>
        <taxon>Basidiomycota</taxon>
        <taxon>Agaricomycotina</taxon>
        <taxon>Tremellomycetes</taxon>
        <taxon>Tremellales</taxon>
        <taxon>Cryptococcaceae</taxon>
        <taxon>Kwoniella</taxon>
    </lineage>
</organism>
<accession>A0AAJ8LE53</accession>
<feature type="compositionally biased region" description="Basic and acidic residues" evidence="8">
    <location>
        <begin position="1"/>
        <end position="15"/>
    </location>
</feature>
<gene>
    <name evidence="10" type="ORF">CI109_101370</name>
</gene>
<dbReference type="PANTHER" id="PTHR31313">
    <property type="entry name" value="TY1 ENHANCER ACTIVATOR"/>
    <property type="match status" value="1"/>
</dbReference>
<dbReference type="GO" id="GO:0006351">
    <property type="term" value="P:DNA-templated transcription"/>
    <property type="evidence" value="ECO:0007669"/>
    <property type="project" value="InterPro"/>
</dbReference>
<feature type="domain" description="Zn(2)-C6 fungal-type" evidence="9">
    <location>
        <begin position="31"/>
        <end position="61"/>
    </location>
</feature>
<dbReference type="InterPro" id="IPR051615">
    <property type="entry name" value="Transcr_Regulatory_Elem"/>
</dbReference>
<dbReference type="PROSITE" id="PS00463">
    <property type="entry name" value="ZN2_CY6_FUNGAL_1"/>
    <property type="match status" value="1"/>
</dbReference>
<dbReference type="EMBL" id="CP144053">
    <property type="protein sequence ID" value="WWD16938.1"/>
    <property type="molecule type" value="Genomic_DNA"/>
</dbReference>
<evidence type="ECO:0000313" key="11">
    <source>
        <dbReference type="Proteomes" id="UP000322225"/>
    </source>
</evidence>
<dbReference type="InterPro" id="IPR007219">
    <property type="entry name" value="XnlR_reg_dom"/>
</dbReference>
<feature type="compositionally biased region" description="Polar residues" evidence="8">
    <location>
        <begin position="146"/>
        <end position="158"/>
    </location>
</feature>
<evidence type="ECO:0000256" key="7">
    <source>
        <dbReference type="ARBA" id="ARBA00023242"/>
    </source>
</evidence>
<reference evidence="10" key="2">
    <citation type="submission" date="2024-01" db="EMBL/GenBank/DDBJ databases">
        <title>Comparative genomics of Cryptococcus and Kwoniella reveals pathogenesis evolution and contrasting modes of karyotype evolution via chromosome fusion or intercentromeric recombination.</title>
        <authorList>
            <person name="Coelho M.A."/>
            <person name="David-Palma M."/>
            <person name="Shea T."/>
            <person name="Bowers K."/>
            <person name="McGinley-Smith S."/>
            <person name="Mohammad A.W."/>
            <person name="Gnirke A."/>
            <person name="Yurkov A.M."/>
            <person name="Nowrousian M."/>
            <person name="Sun S."/>
            <person name="Cuomo C.A."/>
            <person name="Heitman J."/>
        </authorList>
    </citation>
    <scope>NUCLEOTIDE SEQUENCE</scope>
    <source>
        <strain evidence="10">CBS 12478</strain>
    </source>
</reference>